<keyword evidence="3" id="KW-1185">Reference proteome</keyword>
<accession>A0A2Z3JRD0</accession>
<feature type="region of interest" description="Disordered" evidence="1">
    <location>
        <begin position="1"/>
        <end position="64"/>
    </location>
</feature>
<dbReference type="KEGG" id="dez:DKM44_09090"/>
<dbReference type="EMBL" id="CP029494">
    <property type="protein sequence ID" value="AWN23364.1"/>
    <property type="molecule type" value="Genomic_DNA"/>
</dbReference>
<gene>
    <name evidence="2" type="ORF">DKM44_09090</name>
</gene>
<dbReference type="AlphaFoldDB" id="A0A2Z3JRD0"/>
<protein>
    <submittedName>
        <fullName evidence="2">Uncharacterized protein</fullName>
    </submittedName>
</protein>
<evidence type="ECO:0000313" key="2">
    <source>
        <dbReference type="EMBL" id="AWN23364.1"/>
    </source>
</evidence>
<dbReference type="Proteomes" id="UP000245368">
    <property type="component" value="Chromosome"/>
</dbReference>
<reference evidence="2 3" key="1">
    <citation type="submission" date="2018-05" db="EMBL/GenBank/DDBJ databases">
        <title>Complete Genome Sequence of Deinococcus sp. strain 17bor-2.</title>
        <authorList>
            <person name="Srinivasan S."/>
        </authorList>
    </citation>
    <scope>NUCLEOTIDE SEQUENCE [LARGE SCALE GENOMIC DNA]</scope>
    <source>
        <strain evidence="2 3">17bor-2</strain>
    </source>
</reference>
<evidence type="ECO:0000256" key="1">
    <source>
        <dbReference type="SAM" id="MobiDB-lite"/>
    </source>
</evidence>
<dbReference type="RefSeq" id="WP_109827093.1">
    <property type="nucleotide sequence ID" value="NZ_CP029494.1"/>
</dbReference>
<name>A0A2Z3JRD0_9DEIO</name>
<sequence length="64" mass="6807">MSSDTFKPAAEPGEIVQSSLPDERPDVIDVPQDAPQNESPTDKAAKLQQESASPTELIPSDEDG</sequence>
<evidence type="ECO:0000313" key="3">
    <source>
        <dbReference type="Proteomes" id="UP000245368"/>
    </source>
</evidence>
<proteinExistence type="predicted"/>
<organism evidence="2 3">
    <name type="scientific">Deinococcus irradiatisoli</name>
    <dbReference type="NCBI Taxonomy" id="2202254"/>
    <lineage>
        <taxon>Bacteria</taxon>
        <taxon>Thermotogati</taxon>
        <taxon>Deinococcota</taxon>
        <taxon>Deinococci</taxon>
        <taxon>Deinococcales</taxon>
        <taxon>Deinococcaceae</taxon>
        <taxon>Deinococcus</taxon>
    </lineage>
</organism>